<evidence type="ECO:0000313" key="2">
    <source>
        <dbReference type="Proteomes" id="UP000183994"/>
    </source>
</evidence>
<dbReference type="Pfam" id="PF20657">
    <property type="entry name" value="DUF6811"/>
    <property type="match status" value="1"/>
</dbReference>
<dbReference type="EMBL" id="FQZU01000009">
    <property type="protein sequence ID" value="SHJ57539.1"/>
    <property type="molecule type" value="Genomic_DNA"/>
</dbReference>
<dbReference type="AlphaFoldDB" id="A0A1M6KF49"/>
<sequence length="91" mass="9901">MLCTTIKKGQECPFMTKKGCSYNGGACFTLVEQCTGCTRVVELESGWYCTACPEPGIKWKNGNCNLATHVARETKEGVKINPLKASKRGGH</sequence>
<reference evidence="2" key="1">
    <citation type="submission" date="2016-11" db="EMBL/GenBank/DDBJ databases">
        <authorList>
            <person name="Varghese N."/>
            <person name="Submissions S."/>
        </authorList>
    </citation>
    <scope>NUCLEOTIDE SEQUENCE [LARGE SCALE GENOMIC DNA]</scope>
    <source>
        <strain evidence="2">DSM 16219</strain>
    </source>
</reference>
<protein>
    <submittedName>
        <fullName evidence="1">Uncharacterized protein</fullName>
    </submittedName>
</protein>
<accession>A0A1M6KF49</accession>
<dbReference type="NCBIfam" id="NF038144">
    <property type="entry name" value="PxxKW"/>
    <property type="match status" value="1"/>
</dbReference>
<name>A0A1M6KF49_9BACT</name>
<dbReference type="STRING" id="1121393.SAMN02745216_01881"/>
<keyword evidence="2" id="KW-1185">Reference proteome</keyword>
<dbReference type="InterPro" id="IPR047766">
    <property type="entry name" value="PxxKW_fam"/>
</dbReference>
<dbReference type="OrthoDB" id="5387471at2"/>
<evidence type="ECO:0000313" key="1">
    <source>
        <dbReference type="EMBL" id="SHJ57539.1"/>
    </source>
</evidence>
<gene>
    <name evidence="1" type="ORF">SAMN02745216_01881</name>
</gene>
<proteinExistence type="predicted"/>
<dbReference type="Proteomes" id="UP000183994">
    <property type="component" value="Unassembled WGS sequence"/>
</dbReference>
<organism evidence="1 2">
    <name type="scientific">Desulfatibacillum alkenivorans DSM 16219</name>
    <dbReference type="NCBI Taxonomy" id="1121393"/>
    <lineage>
        <taxon>Bacteria</taxon>
        <taxon>Pseudomonadati</taxon>
        <taxon>Thermodesulfobacteriota</taxon>
        <taxon>Desulfobacteria</taxon>
        <taxon>Desulfobacterales</taxon>
        <taxon>Desulfatibacillaceae</taxon>
        <taxon>Desulfatibacillum</taxon>
    </lineage>
</organism>